<dbReference type="SUPFAM" id="SSF117281">
    <property type="entry name" value="Kelch motif"/>
    <property type="match status" value="1"/>
</dbReference>
<accession>A0A1G2HMA4</accession>
<dbReference type="Gene3D" id="2.120.10.80">
    <property type="entry name" value="Kelch-type beta propeller"/>
    <property type="match status" value="2"/>
</dbReference>
<feature type="transmembrane region" description="Helical" evidence="1">
    <location>
        <begin position="6"/>
        <end position="28"/>
    </location>
</feature>
<evidence type="ECO:0000256" key="1">
    <source>
        <dbReference type="SAM" id="Phobius"/>
    </source>
</evidence>
<evidence type="ECO:0008006" key="4">
    <source>
        <dbReference type="Google" id="ProtNLM"/>
    </source>
</evidence>
<gene>
    <name evidence="2" type="ORF">A2812_00865</name>
</gene>
<comment type="caution">
    <text evidence="2">The sequence shown here is derived from an EMBL/GenBank/DDBJ whole genome shotgun (WGS) entry which is preliminary data.</text>
</comment>
<dbReference type="InterPro" id="IPR011043">
    <property type="entry name" value="Gal_Oxase/kelch_b-propeller"/>
</dbReference>
<evidence type="ECO:0000313" key="3">
    <source>
        <dbReference type="Proteomes" id="UP000177190"/>
    </source>
</evidence>
<evidence type="ECO:0000313" key="2">
    <source>
        <dbReference type="EMBL" id="OGZ63018.1"/>
    </source>
</evidence>
<keyword evidence="1" id="KW-0812">Transmembrane</keyword>
<proteinExistence type="predicted"/>
<organism evidence="2 3">
    <name type="scientific">Candidatus Staskawiczbacteria bacterium RIFCSPHIGHO2_01_FULL_36_16</name>
    <dbReference type="NCBI Taxonomy" id="1802200"/>
    <lineage>
        <taxon>Bacteria</taxon>
        <taxon>Candidatus Staskawicziibacteriota</taxon>
    </lineage>
</organism>
<dbReference type="Proteomes" id="UP000177190">
    <property type="component" value="Unassembled WGS sequence"/>
</dbReference>
<dbReference type="AlphaFoldDB" id="A0A1G2HMA4"/>
<name>A0A1G2HMA4_9BACT</name>
<dbReference type="STRING" id="1802200.A2812_00865"/>
<sequence length="371" mass="43007">MKKRLLAQVILFLFFLTVIIIIGVIFLYNYKKINNKEITEKTKEILISEPVINPSTLIWEQITPSALFEGRDSQAVVVYKNKIWLMGGVNGSTRLIYPGNVDYGNAPHFNDVWSSEDGVNWQLVLNKAPWGKRRSMQAVNFKGKIFLMGGWGPEIGLKNDVWSSEDGIKWKLETSSARWESREGHQVVVYKNKIWLMGGVKYNSHKLFNDVWSSEDGVNWKKEADNAFWSPRWDHAIVGFNNKLWVIGGMDLKGNVYKDIWSSEDGANWFLVDDNPPFLSRQGFAMLDYQNKIWVIGRLNTSEYGNGTNDIWYSKDGVIWEKTKEDPLWTGREDFGAVIFKNKMWILGGMDKNWEWKNDVWRSKSDIVLKK</sequence>
<dbReference type="SUPFAM" id="SSF50965">
    <property type="entry name" value="Galactose oxidase, central domain"/>
    <property type="match status" value="1"/>
</dbReference>
<reference evidence="2 3" key="1">
    <citation type="journal article" date="2016" name="Nat. Commun.">
        <title>Thousands of microbial genomes shed light on interconnected biogeochemical processes in an aquifer system.</title>
        <authorList>
            <person name="Anantharaman K."/>
            <person name="Brown C.T."/>
            <person name="Hug L.A."/>
            <person name="Sharon I."/>
            <person name="Castelle C.J."/>
            <person name="Probst A.J."/>
            <person name="Thomas B.C."/>
            <person name="Singh A."/>
            <person name="Wilkins M.J."/>
            <person name="Karaoz U."/>
            <person name="Brodie E.L."/>
            <person name="Williams K.H."/>
            <person name="Hubbard S.S."/>
            <person name="Banfield J.F."/>
        </authorList>
    </citation>
    <scope>NUCLEOTIDE SEQUENCE [LARGE SCALE GENOMIC DNA]</scope>
</reference>
<protein>
    <recommendedName>
        <fullName evidence="4">Galactose oxidase</fullName>
    </recommendedName>
</protein>
<dbReference type="EMBL" id="MHOM01000045">
    <property type="protein sequence ID" value="OGZ63018.1"/>
    <property type="molecule type" value="Genomic_DNA"/>
</dbReference>
<dbReference type="PANTHER" id="PTHR23244">
    <property type="entry name" value="KELCH REPEAT DOMAIN"/>
    <property type="match status" value="1"/>
</dbReference>
<keyword evidence="1" id="KW-0472">Membrane</keyword>
<keyword evidence="1" id="KW-1133">Transmembrane helix</keyword>
<dbReference type="InterPro" id="IPR015915">
    <property type="entry name" value="Kelch-typ_b-propeller"/>
</dbReference>